<dbReference type="Pfam" id="PF13456">
    <property type="entry name" value="RVT_3"/>
    <property type="match status" value="1"/>
</dbReference>
<dbReference type="PANTHER" id="PTHR47074:SF48">
    <property type="entry name" value="POLYNUCLEOTIDYL TRANSFERASE, RIBONUCLEASE H-LIKE SUPERFAMILY PROTEIN"/>
    <property type="match status" value="1"/>
</dbReference>
<dbReference type="Proteomes" id="UP000242715">
    <property type="component" value="Unassembled WGS sequence"/>
</dbReference>
<dbReference type="InterPro" id="IPR052929">
    <property type="entry name" value="RNase_H-like_EbsB-rel"/>
</dbReference>
<organism evidence="2 3">
    <name type="scientific">Trifolium subterraneum</name>
    <name type="common">Subterranean clover</name>
    <dbReference type="NCBI Taxonomy" id="3900"/>
    <lineage>
        <taxon>Eukaryota</taxon>
        <taxon>Viridiplantae</taxon>
        <taxon>Streptophyta</taxon>
        <taxon>Embryophyta</taxon>
        <taxon>Tracheophyta</taxon>
        <taxon>Spermatophyta</taxon>
        <taxon>Magnoliopsida</taxon>
        <taxon>eudicotyledons</taxon>
        <taxon>Gunneridae</taxon>
        <taxon>Pentapetalae</taxon>
        <taxon>rosids</taxon>
        <taxon>fabids</taxon>
        <taxon>Fabales</taxon>
        <taxon>Fabaceae</taxon>
        <taxon>Papilionoideae</taxon>
        <taxon>50 kb inversion clade</taxon>
        <taxon>NPAAA clade</taxon>
        <taxon>Hologalegina</taxon>
        <taxon>IRL clade</taxon>
        <taxon>Trifolieae</taxon>
        <taxon>Trifolium</taxon>
    </lineage>
</organism>
<dbReference type="GO" id="GO:0004523">
    <property type="term" value="F:RNA-DNA hybrid ribonuclease activity"/>
    <property type="evidence" value="ECO:0007669"/>
    <property type="project" value="InterPro"/>
</dbReference>
<gene>
    <name evidence="2" type="ORF">TSUD_407740</name>
</gene>
<dbReference type="OrthoDB" id="1226698at2759"/>
<dbReference type="PANTHER" id="PTHR47074">
    <property type="entry name" value="BNAC02G40300D PROTEIN"/>
    <property type="match status" value="1"/>
</dbReference>
<dbReference type="InterPro" id="IPR002156">
    <property type="entry name" value="RNaseH_domain"/>
</dbReference>
<feature type="domain" description="RNase H type-1" evidence="1">
    <location>
        <begin position="90"/>
        <end position="147"/>
    </location>
</feature>
<proteinExistence type="predicted"/>
<evidence type="ECO:0000313" key="3">
    <source>
        <dbReference type="Proteomes" id="UP000242715"/>
    </source>
</evidence>
<sequence length="150" mass="17074">MAGDQFSLFSVLLWSIWQHRNNKLWRNVESVTVVCDRDINLLTGWNRAQEIKQKQSSVQSTITCTRWSKPSIGRYKCHIGASFSTILDKVGIGVCIRDDQGSFVLANTEWFSPITNVDIGEALGLLHGMKWIQDLQLEHVDFELDSNCCN</sequence>
<name>A0A2Z6NZS5_TRISU</name>
<keyword evidence="3" id="KW-1185">Reference proteome</keyword>
<protein>
    <recommendedName>
        <fullName evidence="1">RNase H type-1 domain-containing protein</fullName>
    </recommendedName>
</protein>
<dbReference type="AlphaFoldDB" id="A0A2Z6NZS5"/>
<dbReference type="GO" id="GO:0003676">
    <property type="term" value="F:nucleic acid binding"/>
    <property type="evidence" value="ECO:0007669"/>
    <property type="project" value="InterPro"/>
</dbReference>
<reference evidence="3" key="1">
    <citation type="journal article" date="2017" name="Front. Plant Sci.">
        <title>Climate Clever Clovers: New Paradigm to Reduce the Environmental Footprint of Ruminants by Breeding Low Methanogenic Forages Utilizing Haplotype Variation.</title>
        <authorList>
            <person name="Kaur P."/>
            <person name="Appels R."/>
            <person name="Bayer P.E."/>
            <person name="Keeble-Gagnere G."/>
            <person name="Wang J."/>
            <person name="Hirakawa H."/>
            <person name="Shirasawa K."/>
            <person name="Vercoe P."/>
            <person name="Stefanova K."/>
            <person name="Durmic Z."/>
            <person name="Nichols P."/>
            <person name="Revell C."/>
            <person name="Isobe S.N."/>
            <person name="Edwards D."/>
            <person name="Erskine W."/>
        </authorList>
    </citation>
    <scope>NUCLEOTIDE SEQUENCE [LARGE SCALE GENOMIC DNA]</scope>
    <source>
        <strain evidence="3">cv. Daliak</strain>
    </source>
</reference>
<dbReference type="EMBL" id="DF974597">
    <property type="protein sequence ID" value="GAU49614.1"/>
    <property type="molecule type" value="Genomic_DNA"/>
</dbReference>
<evidence type="ECO:0000259" key="1">
    <source>
        <dbReference type="Pfam" id="PF13456"/>
    </source>
</evidence>
<evidence type="ECO:0000313" key="2">
    <source>
        <dbReference type="EMBL" id="GAU49614.1"/>
    </source>
</evidence>
<accession>A0A2Z6NZS5</accession>